<keyword evidence="1 2" id="KW-0378">Hydrolase</keyword>
<dbReference type="RefSeq" id="WP_342854736.1">
    <property type="nucleotide sequence ID" value="NZ_JBBMRA010000013.1"/>
</dbReference>
<evidence type="ECO:0000313" key="4">
    <source>
        <dbReference type="Proteomes" id="UP001449225"/>
    </source>
</evidence>
<dbReference type="InterPro" id="IPR022838">
    <property type="entry name" value="GTP_cyclohydrolase_FolE2"/>
</dbReference>
<feature type="site" description="May be catalytically important" evidence="2">
    <location>
        <position position="154"/>
    </location>
</feature>
<dbReference type="PANTHER" id="PTHR36445">
    <property type="entry name" value="GTP CYCLOHYDROLASE MPTA"/>
    <property type="match status" value="1"/>
</dbReference>
<dbReference type="GO" id="GO:0003934">
    <property type="term" value="F:GTP cyclohydrolase I activity"/>
    <property type="evidence" value="ECO:0007669"/>
    <property type="project" value="UniProtKB-EC"/>
</dbReference>
<comment type="caution">
    <text evidence="3">The sequence shown here is derived from an EMBL/GenBank/DDBJ whole genome shotgun (WGS) entry which is preliminary data.</text>
</comment>
<comment type="pathway">
    <text evidence="2">Cofactor biosynthesis; 7,8-dihydroneopterin triphosphate biosynthesis; 7,8-dihydroneopterin triphosphate from GTP: step 1/1.</text>
</comment>
<gene>
    <name evidence="2 3" type="primary">folE2</name>
    <name evidence="3" type="ORF">WNY58_12990</name>
</gene>
<reference evidence="3 4" key="1">
    <citation type="submission" date="2024-03" db="EMBL/GenBank/DDBJ databases">
        <title>Community enrichment and isolation of bacterial strains for fucoidan degradation.</title>
        <authorList>
            <person name="Sichert A."/>
        </authorList>
    </citation>
    <scope>NUCLEOTIDE SEQUENCE [LARGE SCALE GENOMIC DNA]</scope>
    <source>
        <strain evidence="3 4">AS76</strain>
    </source>
</reference>
<protein>
    <recommendedName>
        <fullName evidence="2">GTP cyclohydrolase FolE2</fullName>
        <ecNumber evidence="2">3.5.4.16</ecNumber>
    </recommendedName>
</protein>
<organism evidence="3 4">
    <name type="scientific">Neptuniibacter pectenicola</name>
    <dbReference type="NCBI Taxonomy" id="1806669"/>
    <lineage>
        <taxon>Bacteria</taxon>
        <taxon>Pseudomonadati</taxon>
        <taxon>Pseudomonadota</taxon>
        <taxon>Gammaproteobacteria</taxon>
        <taxon>Oceanospirillales</taxon>
        <taxon>Oceanospirillaceae</taxon>
        <taxon>Neptuniibacter</taxon>
    </lineage>
</organism>
<name>A0ABU9TUA8_9GAMM</name>
<dbReference type="EMBL" id="JBBMRA010000013">
    <property type="protein sequence ID" value="MEM5537305.1"/>
    <property type="molecule type" value="Genomic_DNA"/>
</dbReference>
<evidence type="ECO:0000256" key="2">
    <source>
        <dbReference type="HAMAP-Rule" id="MF_01527"/>
    </source>
</evidence>
<dbReference type="EC" id="3.5.4.16" evidence="2"/>
<proteinExistence type="inferred from homology"/>
<dbReference type="PANTHER" id="PTHR36445:SF1">
    <property type="entry name" value="GTP CYCLOHYDROLASE MPTA"/>
    <property type="match status" value="1"/>
</dbReference>
<dbReference type="InterPro" id="IPR003801">
    <property type="entry name" value="GTP_cyclohydrolase_FolE2/MptA"/>
</dbReference>
<accession>A0ABU9TUA8</accession>
<dbReference type="NCBIfam" id="NF010200">
    <property type="entry name" value="PRK13674.1-1"/>
    <property type="match status" value="1"/>
</dbReference>
<sequence length="311" mass="34938">MTNLPDVTSNQNPEIHGSLDWVGMNGITVPLQFEDSKLGINNIEARVNTYVNLVNPKVKGIHMSRLYLALSNFFENQTLNVPALTEFLSHLLDSHHDISTQVFLNFEFDFLIKRDALKSDNSGWKNYSTTLRATLKDNEVVLELATRVPYSSTCPCSAALSRQLLQQAFSTDFADKDSLNIEDVEKWLLSEKGSFATPHSQRSQATAWIKLNKEMGAFPLTDLIDLIENALKTPVQTAVKRADEQEFARLNGHNLMFCEDAARRLKQALNAQTQYADFWLKVEHYESLHAHDAVALASKGVEGGYSPANYT</sequence>
<evidence type="ECO:0000256" key="1">
    <source>
        <dbReference type="ARBA" id="ARBA00022801"/>
    </source>
</evidence>
<comment type="catalytic activity">
    <reaction evidence="2">
        <text>GTP + H2O = 7,8-dihydroneopterin 3'-triphosphate + formate + H(+)</text>
        <dbReference type="Rhea" id="RHEA:17473"/>
        <dbReference type="ChEBI" id="CHEBI:15377"/>
        <dbReference type="ChEBI" id="CHEBI:15378"/>
        <dbReference type="ChEBI" id="CHEBI:15740"/>
        <dbReference type="ChEBI" id="CHEBI:37565"/>
        <dbReference type="ChEBI" id="CHEBI:58462"/>
        <dbReference type="EC" id="3.5.4.16"/>
    </reaction>
</comment>
<comment type="function">
    <text evidence="2">Converts GTP to 7,8-dihydroneopterin triphosphate.</text>
</comment>
<keyword evidence="4" id="KW-1185">Reference proteome</keyword>
<dbReference type="Proteomes" id="UP001449225">
    <property type="component" value="Unassembled WGS sequence"/>
</dbReference>
<evidence type="ECO:0000313" key="3">
    <source>
        <dbReference type="EMBL" id="MEM5537305.1"/>
    </source>
</evidence>
<dbReference type="Gene3D" id="3.10.270.10">
    <property type="entry name" value="Urate Oxidase"/>
    <property type="match status" value="1"/>
</dbReference>
<dbReference type="HAMAP" id="MF_01527_B">
    <property type="entry name" value="GTP_cyclohydrol_B"/>
    <property type="match status" value="1"/>
</dbReference>
<dbReference type="Pfam" id="PF02649">
    <property type="entry name" value="GCHY-1"/>
    <property type="match status" value="1"/>
</dbReference>
<comment type="similarity">
    <text evidence="2">Belongs to the GTP cyclohydrolase IV family.</text>
</comment>